<dbReference type="PROSITE" id="PS50043">
    <property type="entry name" value="HTH_LUXR_2"/>
    <property type="match status" value="1"/>
</dbReference>
<keyword evidence="4" id="KW-0804">Transcription</keyword>
<evidence type="ECO:0000259" key="7">
    <source>
        <dbReference type="PROSITE" id="PS50110"/>
    </source>
</evidence>
<keyword evidence="3" id="KW-0238">DNA-binding</keyword>
<evidence type="ECO:0000259" key="6">
    <source>
        <dbReference type="PROSITE" id="PS50043"/>
    </source>
</evidence>
<reference evidence="8 9" key="1">
    <citation type="submission" date="2015-05" db="EMBL/GenBank/DDBJ databases">
        <title>Draft genome sequence of the bacterium Gordonia jacobaea a new member of the Gordonia genus.</title>
        <authorList>
            <person name="Jimenez-Galisteo G."/>
            <person name="Dominguez A."/>
            <person name="Munoz E."/>
            <person name="Vinas M."/>
        </authorList>
    </citation>
    <scope>NUCLEOTIDE SEQUENCE [LARGE SCALE GENOMIC DNA]</scope>
    <source>
        <strain evidence="9">mv1</strain>
    </source>
</reference>
<evidence type="ECO:0000256" key="1">
    <source>
        <dbReference type="ARBA" id="ARBA00022553"/>
    </source>
</evidence>
<organism evidence="8 9">
    <name type="scientific">Gordonia jacobaea</name>
    <dbReference type="NCBI Taxonomy" id="122202"/>
    <lineage>
        <taxon>Bacteria</taxon>
        <taxon>Bacillati</taxon>
        <taxon>Actinomycetota</taxon>
        <taxon>Actinomycetes</taxon>
        <taxon>Mycobacteriales</taxon>
        <taxon>Gordoniaceae</taxon>
        <taxon>Gordonia</taxon>
    </lineage>
</organism>
<dbReference type="InterPro" id="IPR058245">
    <property type="entry name" value="NreC/VraR/RcsB-like_REC"/>
</dbReference>
<dbReference type="Gene3D" id="3.40.50.2300">
    <property type="match status" value="1"/>
</dbReference>
<dbReference type="SUPFAM" id="SSF52172">
    <property type="entry name" value="CheY-like"/>
    <property type="match status" value="1"/>
</dbReference>
<feature type="modified residue" description="4-aspartylphosphate" evidence="5">
    <location>
        <position position="57"/>
    </location>
</feature>
<accession>A0ABR5I6L4</accession>
<dbReference type="CDD" id="cd17535">
    <property type="entry name" value="REC_NarL-like"/>
    <property type="match status" value="1"/>
</dbReference>
<dbReference type="InterPro" id="IPR016032">
    <property type="entry name" value="Sig_transdc_resp-reg_C-effctor"/>
</dbReference>
<protein>
    <submittedName>
        <fullName evidence="8">Transcriptional regulator</fullName>
    </submittedName>
</protein>
<name>A0ABR5I6L4_9ACTN</name>
<dbReference type="PANTHER" id="PTHR43214">
    <property type="entry name" value="TWO-COMPONENT RESPONSE REGULATOR"/>
    <property type="match status" value="1"/>
</dbReference>
<dbReference type="RefSeq" id="WP_049701033.1">
    <property type="nucleotide sequence ID" value="NZ_CBDRLS010000003.1"/>
</dbReference>
<dbReference type="Pfam" id="PF00072">
    <property type="entry name" value="Response_reg"/>
    <property type="match status" value="1"/>
</dbReference>
<evidence type="ECO:0000256" key="2">
    <source>
        <dbReference type="ARBA" id="ARBA00023015"/>
    </source>
</evidence>
<dbReference type="Pfam" id="PF00196">
    <property type="entry name" value="GerE"/>
    <property type="match status" value="1"/>
</dbReference>
<evidence type="ECO:0000313" key="9">
    <source>
        <dbReference type="Proteomes" id="UP000037247"/>
    </source>
</evidence>
<feature type="domain" description="Response regulatory" evidence="7">
    <location>
        <begin position="6"/>
        <end position="121"/>
    </location>
</feature>
<dbReference type="SUPFAM" id="SSF46894">
    <property type="entry name" value="C-terminal effector domain of the bipartite response regulators"/>
    <property type="match status" value="1"/>
</dbReference>
<feature type="domain" description="HTH luxR-type" evidence="6">
    <location>
        <begin position="148"/>
        <end position="213"/>
    </location>
</feature>
<dbReference type="InterPro" id="IPR000792">
    <property type="entry name" value="Tscrpt_reg_LuxR_C"/>
</dbReference>
<proteinExistence type="predicted"/>
<sequence>MTEPITVLVADDHAVFRAGLKAVIDAGPDTSCVAEADDGRAAIEAAQRVQPAVVVLDVRMPRLDGVAAIEPIIAATDAKILMLTTYDSEKVLATALRAGASGFLLKSSPPEEIVGAIRIVARGDSVIDPAMTRRLAARVADTLTEVPVPPEVATLTAREFEVLLLMAEAHSNAEIAAELYVGEQTVKTHVSHILAKLGVRDRIQAVVYVHRHRLSGVTST</sequence>
<dbReference type="SMART" id="SM00421">
    <property type="entry name" value="HTH_LUXR"/>
    <property type="match status" value="1"/>
</dbReference>
<dbReference type="PANTHER" id="PTHR43214:SF24">
    <property type="entry name" value="TRANSCRIPTIONAL REGULATORY PROTEIN NARL-RELATED"/>
    <property type="match status" value="1"/>
</dbReference>
<dbReference type="SMART" id="SM00448">
    <property type="entry name" value="REC"/>
    <property type="match status" value="1"/>
</dbReference>
<dbReference type="InterPro" id="IPR011006">
    <property type="entry name" value="CheY-like_superfamily"/>
</dbReference>
<dbReference type="PROSITE" id="PS50110">
    <property type="entry name" value="RESPONSE_REGULATORY"/>
    <property type="match status" value="1"/>
</dbReference>
<gene>
    <name evidence="8" type="ORF">ABW18_21760</name>
</gene>
<dbReference type="InterPro" id="IPR039420">
    <property type="entry name" value="WalR-like"/>
</dbReference>
<evidence type="ECO:0000256" key="4">
    <source>
        <dbReference type="ARBA" id="ARBA00023163"/>
    </source>
</evidence>
<evidence type="ECO:0000256" key="5">
    <source>
        <dbReference type="PROSITE-ProRule" id="PRU00169"/>
    </source>
</evidence>
<keyword evidence="9" id="KW-1185">Reference proteome</keyword>
<dbReference type="PRINTS" id="PR00038">
    <property type="entry name" value="HTHLUXR"/>
</dbReference>
<dbReference type="Proteomes" id="UP000037247">
    <property type="component" value="Unassembled WGS sequence"/>
</dbReference>
<keyword evidence="2" id="KW-0805">Transcription regulation</keyword>
<comment type="caution">
    <text evidence="8">The sequence shown here is derived from an EMBL/GenBank/DDBJ whole genome shotgun (WGS) entry which is preliminary data.</text>
</comment>
<dbReference type="InterPro" id="IPR001789">
    <property type="entry name" value="Sig_transdc_resp-reg_receiver"/>
</dbReference>
<dbReference type="EMBL" id="LDTZ01000028">
    <property type="protein sequence ID" value="KNA89288.1"/>
    <property type="molecule type" value="Genomic_DNA"/>
</dbReference>
<keyword evidence="1 5" id="KW-0597">Phosphoprotein</keyword>
<evidence type="ECO:0000256" key="3">
    <source>
        <dbReference type="ARBA" id="ARBA00023125"/>
    </source>
</evidence>
<dbReference type="CDD" id="cd06170">
    <property type="entry name" value="LuxR_C_like"/>
    <property type="match status" value="1"/>
</dbReference>
<evidence type="ECO:0000313" key="8">
    <source>
        <dbReference type="EMBL" id="KNA89288.1"/>
    </source>
</evidence>